<dbReference type="GO" id="GO:0016020">
    <property type="term" value="C:membrane"/>
    <property type="evidence" value="ECO:0007669"/>
    <property type="project" value="UniProtKB-SubCell"/>
</dbReference>
<comment type="caution">
    <text evidence="3">The sequence shown here is derived from an EMBL/GenBank/DDBJ whole genome shotgun (WGS) entry which is preliminary data.</text>
</comment>
<dbReference type="Proteomes" id="UP000660745">
    <property type="component" value="Unassembled WGS sequence"/>
</dbReference>
<evidence type="ECO:0000256" key="1">
    <source>
        <dbReference type="ARBA" id="ARBA00004370"/>
    </source>
</evidence>
<evidence type="ECO:0000313" key="4">
    <source>
        <dbReference type="Proteomes" id="UP000660745"/>
    </source>
</evidence>
<comment type="subcellular location">
    <subcellularLocation>
        <location evidence="1">Membrane</location>
    </subcellularLocation>
</comment>
<evidence type="ECO:0008006" key="5">
    <source>
        <dbReference type="Google" id="ProtNLM"/>
    </source>
</evidence>
<gene>
    <name evidence="3" type="ORF">GCM10012278_51180</name>
</gene>
<keyword evidence="2" id="KW-0472">Membrane</keyword>
<name>A0A918E7T1_9ACTN</name>
<dbReference type="RefSeq" id="WP_189141249.1">
    <property type="nucleotide sequence ID" value="NZ_BMNK01000009.1"/>
</dbReference>
<dbReference type="PANTHER" id="PTHR37042">
    <property type="entry name" value="OUTER MEMBRANE PROTEIN RV1973"/>
    <property type="match status" value="1"/>
</dbReference>
<reference evidence="3" key="1">
    <citation type="journal article" date="2014" name="Int. J. Syst. Evol. Microbiol.">
        <title>Complete genome sequence of Corynebacterium casei LMG S-19264T (=DSM 44701T), isolated from a smear-ripened cheese.</title>
        <authorList>
            <consortium name="US DOE Joint Genome Institute (JGI-PGF)"/>
            <person name="Walter F."/>
            <person name="Albersmeier A."/>
            <person name="Kalinowski J."/>
            <person name="Ruckert C."/>
        </authorList>
    </citation>
    <scope>NUCLEOTIDE SEQUENCE</scope>
    <source>
        <strain evidence="3">CGMCC 4.7430</strain>
    </source>
</reference>
<keyword evidence="4" id="KW-1185">Reference proteome</keyword>
<organism evidence="3 4">
    <name type="scientific">Nonomuraea glycinis</name>
    <dbReference type="NCBI Taxonomy" id="2047744"/>
    <lineage>
        <taxon>Bacteria</taxon>
        <taxon>Bacillati</taxon>
        <taxon>Actinomycetota</taxon>
        <taxon>Actinomycetes</taxon>
        <taxon>Streptosporangiales</taxon>
        <taxon>Streptosporangiaceae</taxon>
        <taxon>Nonomuraea</taxon>
    </lineage>
</organism>
<dbReference type="PANTHER" id="PTHR37042:SF4">
    <property type="entry name" value="OUTER MEMBRANE PROTEIN RV1973"/>
    <property type="match status" value="1"/>
</dbReference>
<reference evidence="3" key="2">
    <citation type="submission" date="2020-09" db="EMBL/GenBank/DDBJ databases">
        <authorList>
            <person name="Sun Q."/>
            <person name="Zhou Y."/>
        </authorList>
    </citation>
    <scope>NUCLEOTIDE SEQUENCE</scope>
    <source>
        <strain evidence="3">CGMCC 4.7430</strain>
    </source>
</reference>
<accession>A0A918E7T1</accession>
<dbReference type="AlphaFoldDB" id="A0A918E7T1"/>
<sequence length="165" mass="17421">MRRAAVASLAVLVLALATVTGVLWLDLRAMRGGETAGAEAMAAAKAVAPDLLSYDYRTIEQDLARAAGHTTGALTSHYKELSGTLVAKAKAERTVQTTSVAAVAVERAEPGRVEVLMFVNTGTVKKIAGKAEPQQQVSQNRARFVMIEQGSRWLVADLSTLIGTA</sequence>
<evidence type="ECO:0000256" key="2">
    <source>
        <dbReference type="ARBA" id="ARBA00023136"/>
    </source>
</evidence>
<proteinExistence type="predicted"/>
<evidence type="ECO:0000313" key="3">
    <source>
        <dbReference type="EMBL" id="GGP10660.1"/>
    </source>
</evidence>
<protein>
    <recommendedName>
        <fullName evidence="5">Mce-associated membrane protein</fullName>
    </recommendedName>
</protein>
<dbReference type="EMBL" id="BMNK01000009">
    <property type="protein sequence ID" value="GGP10660.1"/>
    <property type="molecule type" value="Genomic_DNA"/>
</dbReference>